<evidence type="ECO:0000313" key="1">
    <source>
        <dbReference type="EMBL" id="MBI5168987.1"/>
    </source>
</evidence>
<proteinExistence type="predicted"/>
<name>A0A933W802_UNCEI</name>
<evidence type="ECO:0008006" key="3">
    <source>
        <dbReference type="Google" id="ProtNLM"/>
    </source>
</evidence>
<accession>A0A933W802</accession>
<evidence type="ECO:0000313" key="2">
    <source>
        <dbReference type="Proteomes" id="UP000696931"/>
    </source>
</evidence>
<sequence>MELIVALVVISVGILALARLFPSATRAQEQSKLQAAATLYAQEKLEELSATNWSDAALSAGRHPAGTATENLGATGAWHRYYQVTAMAAPMDDLKKVTVTVTWRFQGNRSTSSTTYLRR</sequence>
<dbReference type="Proteomes" id="UP000696931">
    <property type="component" value="Unassembled WGS sequence"/>
</dbReference>
<dbReference type="AlphaFoldDB" id="A0A933W802"/>
<protein>
    <recommendedName>
        <fullName evidence="3">Type II secretion system protein</fullName>
    </recommendedName>
</protein>
<organism evidence="1 2">
    <name type="scientific">Eiseniibacteriota bacterium</name>
    <dbReference type="NCBI Taxonomy" id="2212470"/>
    <lineage>
        <taxon>Bacteria</taxon>
        <taxon>Candidatus Eiseniibacteriota</taxon>
    </lineage>
</organism>
<dbReference type="EMBL" id="JACRIW010000039">
    <property type="protein sequence ID" value="MBI5168987.1"/>
    <property type="molecule type" value="Genomic_DNA"/>
</dbReference>
<gene>
    <name evidence="1" type="ORF">HZA61_05840</name>
</gene>
<comment type="caution">
    <text evidence="1">The sequence shown here is derived from an EMBL/GenBank/DDBJ whole genome shotgun (WGS) entry which is preliminary data.</text>
</comment>
<reference evidence="1" key="1">
    <citation type="submission" date="2020-07" db="EMBL/GenBank/DDBJ databases">
        <title>Huge and variable diversity of episymbiotic CPR bacteria and DPANN archaea in groundwater ecosystems.</title>
        <authorList>
            <person name="He C.Y."/>
            <person name="Keren R."/>
            <person name="Whittaker M."/>
            <person name="Farag I.F."/>
            <person name="Doudna J."/>
            <person name="Cate J.H.D."/>
            <person name="Banfield J.F."/>
        </authorList>
    </citation>
    <scope>NUCLEOTIDE SEQUENCE</scope>
    <source>
        <strain evidence="1">NC_groundwater_1813_Pr3_B-0.1um_71_17</strain>
    </source>
</reference>